<dbReference type="Pfam" id="PF00857">
    <property type="entry name" value="Isochorismatase"/>
    <property type="match status" value="1"/>
</dbReference>
<name>A0A519BM42_9DELT</name>
<feature type="domain" description="Isochorismatase-like" evidence="2">
    <location>
        <begin position="4"/>
        <end position="145"/>
    </location>
</feature>
<protein>
    <submittedName>
        <fullName evidence="3">Cysteine hydrolase</fullName>
    </submittedName>
</protein>
<dbReference type="SUPFAM" id="SSF52499">
    <property type="entry name" value="Isochorismatase-like hydrolases"/>
    <property type="match status" value="1"/>
</dbReference>
<dbReference type="EMBL" id="SGBB01000011">
    <property type="protein sequence ID" value="RZD18323.1"/>
    <property type="molecule type" value="Genomic_DNA"/>
</dbReference>
<dbReference type="PANTHER" id="PTHR43540:SF6">
    <property type="entry name" value="ISOCHORISMATASE-LIKE DOMAIN-CONTAINING PROTEIN"/>
    <property type="match status" value="1"/>
</dbReference>
<dbReference type="PANTHER" id="PTHR43540">
    <property type="entry name" value="PEROXYUREIDOACRYLATE/UREIDOACRYLATE AMIDOHYDROLASE-RELATED"/>
    <property type="match status" value="1"/>
</dbReference>
<dbReference type="InterPro" id="IPR000868">
    <property type="entry name" value="Isochorismatase-like_dom"/>
</dbReference>
<evidence type="ECO:0000256" key="1">
    <source>
        <dbReference type="ARBA" id="ARBA00022801"/>
    </source>
</evidence>
<organism evidence="3 4">
    <name type="scientific">Candidatus Acididesulfobacter diazotrophicus</name>
    <dbReference type="NCBI Taxonomy" id="2597226"/>
    <lineage>
        <taxon>Bacteria</taxon>
        <taxon>Deltaproteobacteria</taxon>
        <taxon>Candidatus Acidulodesulfobacterales</taxon>
        <taxon>Candidatus Acididesulfobacter</taxon>
    </lineage>
</organism>
<sequence>MKRALLVIDVQNEYFTGKLPVSHPSGSFNNILRIMDAAKQYNIPTAVIQNSAKSPESPVFRKGSYEWELHPEIAKRHRDILIEKNLPDSFTCTVLEKWLNDNNADTVTIIGYMTQNCCDTTARRAFHIGYGVEFLSDATGTLAITNAAGSVTAEDLHRAILVTQVRFSLIIGTDEWIGKLKDSML</sequence>
<comment type="caution">
    <text evidence="3">The sequence shown here is derived from an EMBL/GenBank/DDBJ whole genome shotgun (WGS) entry which is preliminary data.</text>
</comment>
<evidence type="ECO:0000313" key="4">
    <source>
        <dbReference type="Proteomes" id="UP000319296"/>
    </source>
</evidence>
<keyword evidence="1 3" id="KW-0378">Hydrolase</keyword>
<gene>
    <name evidence="3" type="ORF">EVG15_06905</name>
</gene>
<dbReference type="Proteomes" id="UP000319296">
    <property type="component" value="Unassembled WGS sequence"/>
</dbReference>
<evidence type="ECO:0000259" key="2">
    <source>
        <dbReference type="Pfam" id="PF00857"/>
    </source>
</evidence>
<dbReference type="GO" id="GO:0016787">
    <property type="term" value="F:hydrolase activity"/>
    <property type="evidence" value="ECO:0007669"/>
    <property type="project" value="UniProtKB-KW"/>
</dbReference>
<dbReference type="Gene3D" id="3.40.50.850">
    <property type="entry name" value="Isochorismatase-like"/>
    <property type="match status" value="1"/>
</dbReference>
<dbReference type="InterPro" id="IPR050272">
    <property type="entry name" value="Isochorismatase-like_hydrls"/>
</dbReference>
<dbReference type="InterPro" id="IPR036380">
    <property type="entry name" value="Isochorismatase-like_sf"/>
</dbReference>
<evidence type="ECO:0000313" key="3">
    <source>
        <dbReference type="EMBL" id="RZD18323.1"/>
    </source>
</evidence>
<dbReference type="AlphaFoldDB" id="A0A519BM42"/>
<dbReference type="CDD" id="cd01014">
    <property type="entry name" value="nicotinamidase_related"/>
    <property type="match status" value="1"/>
</dbReference>
<proteinExistence type="predicted"/>
<accession>A0A519BM42</accession>
<reference evidence="3 4" key="1">
    <citation type="journal article" date="2019" name="ISME J.">
        <title>Insights into ecological role of a new deltaproteobacterial order Candidatus Acidulodesulfobacterales by metagenomics and metatranscriptomics.</title>
        <authorList>
            <person name="Tan S."/>
            <person name="Liu J."/>
            <person name="Fang Y."/>
            <person name="Hedlund B.P."/>
            <person name="Lian Z.H."/>
            <person name="Huang L.Y."/>
            <person name="Li J.T."/>
            <person name="Huang L.N."/>
            <person name="Li W.J."/>
            <person name="Jiang H.C."/>
            <person name="Dong H.L."/>
            <person name="Shu W.S."/>
        </authorList>
    </citation>
    <scope>NUCLEOTIDE SEQUENCE [LARGE SCALE GENOMIC DNA]</scope>
    <source>
        <strain evidence="3">AP1</strain>
    </source>
</reference>